<dbReference type="PANTHER" id="PTHR10165">
    <property type="entry name" value="LIPID PHOSPHATE PHOSPHATASE"/>
    <property type="match status" value="1"/>
</dbReference>
<feature type="transmembrane region" description="Helical" evidence="7">
    <location>
        <begin position="268"/>
        <end position="288"/>
    </location>
</feature>
<keyword evidence="4 7" id="KW-1133">Transmembrane helix</keyword>
<dbReference type="InterPro" id="IPR043216">
    <property type="entry name" value="PAP-like"/>
</dbReference>
<evidence type="ECO:0000256" key="3">
    <source>
        <dbReference type="ARBA" id="ARBA00022692"/>
    </source>
</evidence>
<gene>
    <name evidence="9" type="ORF">CSSPTR1EN2_LOCUS7895</name>
</gene>
<keyword evidence="5 7" id="KW-0472">Membrane</keyword>
<dbReference type="EMBL" id="OZ019907">
    <property type="protein sequence ID" value="CAK9205532.1"/>
    <property type="molecule type" value="Genomic_DNA"/>
</dbReference>
<feature type="transmembrane region" description="Helical" evidence="7">
    <location>
        <begin position="140"/>
        <end position="160"/>
    </location>
</feature>
<feature type="transmembrane region" description="Helical" evidence="7">
    <location>
        <begin position="294"/>
        <end position="313"/>
    </location>
</feature>
<evidence type="ECO:0000313" key="10">
    <source>
        <dbReference type="Proteomes" id="UP001497512"/>
    </source>
</evidence>
<comment type="similarity">
    <text evidence="2">Belongs to the PA-phosphatase related phosphoesterase family.</text>
</comment>
<dbReference type="PANTHER" id="PTHR10165:SF203">
    <property type="entry name" value="LIPID PHOSPHATE PHOSPHATASE 3, CHLOROPLASTIC-RELATED"/>
    <property type="match status" value="1"/>
</dbReference>
<evidence type="ECO:0000313" key="9">
    <source>
        <dbReference type="EMBL" id="CAK9205532.1"/>
    </source>
</evidence>
<accession>A0ABP0TUQ4</accession>
<sequence length="378" mass="42655">MRTIQEEQEFADEGGQSEVGSASARRSEIELAECRTEAPLIGTLTKPPSWSARGSFKEMIMKTKTIISRSMEPMDPLHSLDLKLWPLFKYHIKDWIFIVVLIVVEVVCLVVHPYRKYVGEQMFVTGKLRYPLKANTVPTAVVPVIGLVIPFIFILAHYIWKRNVHDFHHAVLGLFTAVLLTAAITDAVKDGLGQPRPDFYNRCFGSFDSIPMFDATGNVKCSGDAATMREAYKSFPSGHTSWSFAGMGYLSMYLAGKLSICDRQGHSWKVLPVILPLLGAVFVGVSRIDDYWHHWTDVFAGAILGLGMAYFCYHQHFPSLFDELASRPYAHMESWHNLLAPVRLSTETSDDWPPDSTSTPYDLERDHNIEIPQPGREE</sequence>
<feature type="transmembrane region" description="Helical" evidence="7">
    <location>
        <begin position="167"/>
        <end position="185"/>
    </location>
</feature>
<comment type="subcellular location">
    <subcellularLocation>
        <location evidence="1">Membrane</location>
        <topology evidence="1">Multi-pass membrane protein</topology>
    </subcellularLocation>
</comment>
<feature type="transmembrane region" description="Helical" evidence="7">
    <location>
        <begin position="239"/>
        <end position="256"/>
    </location>
</feature>
<dbReference type="Gene3D" id="1.20.144.10">
    <property type="entry name" value="Phosphatidic acid phosphatase type 2/haloperoxidase"/>
    <property type="match status" value="1"/>
</dbReference>
<evidence type="ECO:0000259" key="8">
    <source>
        <dbReference type="SMART" id="SM00014"/>
    </source>
</evidence>
<feature type="transmembrane region" description="Helical" evidence="7">
    <location>
        <begin position="95"/>
        <end position="114"/>
    </location>
</feature>
<keyword evidence="10" id="KW-1185">Reference proteome</keyword>
<feature type="domain" description="Phosphatidic acid phosphatase type 2/haloperoxidase" evidence="8">
    <location>
        <begin position="172"/>
        <end position="313"/>
    </location>
</feature>
<feature type="region of interest" description="Disordered" evidence="6">
    <location>
        <begin position="346"/>
        <end position="378"/>
    </location>
</feature>
<dbReference type="SUPFAM" id="SSF48317">
    <property type="entry name" value="Acid phosphatase/Vanadium-dependent haloperoxidase"/>
    <property type="match status" value="1"/>
</dbReference>
<dbReference type="Pfam" id="PF01569">
    <property type="entry name" value="PAP2"/>
    <property type="match status" value="1"/>
</dbReference>
<evidence type="ECO:0000256" key="7">
    <source>
        <dbReference type="SAM" id="Phobius"/>
    </source>
</evidence>
<dbReference type="InterPro" id="IPR000326">
    <property type="entry name" value="PAP2/HPO"/>
</dbReference>
<dbReference type="InterPro" id="IPR036938">
    <property type="entry name" value="PAP2/HPO_sf"/>
</dbReference>
<dbReference type="CDD" id="cd03390">
    <property type="entry name" value="PAP2_containing_1_like"/>
    <property type="match status" value="1"/>
</dbReference>
<dbReference type="Proteomes" id="UP001497512">
    <property type="component" value="Chromosome 15"/>
</dbReference>
<dbReference type="SMART" id="SM00014">
    <property type="entry name" value="acidPPc"/>
    <property type="match status" value="1"/>
</dbReference>
<name>A0ABP0TUQ4_9BRYO</name>
<evidence type="ECO:0000256" key="1">
    <source>
        <dbReference type="ARBA" id="ARBA00004141"/>
    </source>
</evidence>
<organism evidence="9 10">
    <name type="scientific">Sphagnum troendelagicum</name>
    <dbReference type="NCBI Taxonomy" id="128251"/>
    <lineage>
        <taxon>Eukaryota</taxon>
        <taxon>Viridiplantae</taxon>
        <taxon>Streptophyta</taxon>
        <taxon>Embryophyta</taxon>
        <taxon>Bryophyta</taxon>
        <taxon>Sphagnophytina</taxon>
        <taxon>Sphagnopsida</taxon>
        <taxon>Sphagnales</taxon>
        <taxon>Sphagnaceae</taxon>
        <taxon>Sphagnum</taxon>
    </lineage>
</organism>
<keyword evidence="3 7" id="KW-0812">Transmembrane</keyword>
<feature type="compositionally biased region" description="Acidic residues" evidence="6">
    <location>
        <begin position="1"/>
        <end position="12"/>
    </location>
</feature>
<evidence type="ECO:0000256" key="2">
    <source>
        <dbReference type="ARBA" id="ARBA00008816"/>
    </source>
</evidence>
<feature type="region of interest" description="Disordered" evidence="6">
    <location>
        <begin position="1"/>
        <end position="24"/>
    </location>
</feature>
<evidence type="ECO:0000256" key="6">
    <source>
        <dbReference type="SAM" id="MobiDB-lite"/>
    </source>
</evidence>
<proteinExistence type="inferred from homology"/>
<feature type="compositionally biased region" description="Basic and acidic residues" evidence="6">
    <location>
        <begin position="362"/>
        <end position="378"/>
    </location>
</feature>
<reference evidence="9" key="1">
    <citation type="submission" date="2024-02" db="EMBL/GenBank/DDBJ databases">
        <authorList>
            <consortium name="ELIXIR-Norway"/>
            <consortium name="Elixir Norway"/>
        </authorList>
    </citation>
    <scope>NUCLEOTIDE SEQUENCE</scope>
</reference>
<protein>
    <recommendedName>
        <fullName evidence="8">Phosphatidic acid phosphatase type 2/haloperoxidase domain-containing protein</fullName>
    </recommendedName>
</protein>
<evidence type="ECO:0000256" key="5">
    <source>
        <dbReference type="ARBA" id="ARBA00023136"/>
    </source>
</evidence>
<evidence type="ECO:0000256" key="4">
    <source>
        <dbReference type="ARBA" id="ARBA00022989"/>
    </source>
</evidence>